<dbReference type="Proteomes" id="UP000596742">
    <property type="component" value="Unassembled WGS sequence"/>
</dbReference>
<proteinExistence type="predicted"/>
<reference evidence="2" key="1">
    <citation type="submission" date="2018-11" db="EMBL/GenBank/DDBJ databases">
        <authorList>
            <person name="Alioto T."/>
            <person name="Alioto T."/>
        </authorList>
    </citation>
    <scope>NUCLEOTIDE SEQUENCE</scope>
</reference>
<organism evidence="2 3">
    <name type="scientific">Mytilus galloprovincialis</name>
    <name type="common">Mediterranean mussel</name>
    <dbReference type="NCBI Taxonomy" id="29158"/>
    <lineage>
        <taxon>Eukaryota</taxon>
        <taxon>Metazoa</taxon>
        <taxon>Spiralia</taxon>
        <taxon>Lophotrochozoa</taxon>
        <taxon>Mollusca</taxon>
        <taxon>Bivalvia</taxon>
        <taxon>Autobranchia</taxon>
        <taxon>Pteriomorphia</taxon>
        <taxon>Mytilida</taxon>
        <taxon>Mytiloidea</taxon>
        <taxon>Mytilidae</taxon>
        <taxon>Mytilinae</taxon>
        <taxon>Mytilus</taxon>
    </lineage>
</organism>
<dbReference type="EMBL" id="UYJE01007894">
    <property type="protein sequence ID" value="VDI58897.1"/>
    <property type="molecule type" value="Genomic_DNA"/>
</dbReference>
<gene>
    <name evidence="2" type="ORF">MGAL_10B049820</name>
</gene>
<evidence type="ECO:0000313" key="2">
    <source>
        <dbReference type="EMBL" id="VDI58897.1"/>
    </source>
</evidence>
<keyword evidence="1" id="KW-0472">Membrane</keyword>
<sequence length="69" mass="7849">VGNPMSEPFGQFADRDYVWITGVVVSAVIVVIVLAIIIIYAYLKWKREYLRTNPKAARKKGDPRPTFPL</sequence>
<keyword evidence="3" id="KW-1185">Reference proteome</keyword>
<feature type="non-terminal residue" evidence="2">
    <location>
        <position position="69"/>
    </location>
</feature>
<accession>A0A8B6G593</accession>
<evidence type="ECO:0000256" key="1">
    <source>
        <dbReference type="SAM" id="Phobius"/>
    </source>
</evidence>
<evidence type="ECO:0000313" key="3">
    <source>
        <dbReference type="Proteomes" id="UP000596742"/>
    </source>
</evidence>
<dbReference type="AlphaFoldDB" id="A0A8B6G593"/>
<keyword evidence="1" id="KW-1133">Transmembrane helix</keyword>
<comment type="caution">
    <text evidence="2">The sequence shown here is derived from an EMBL/GenBank/DDBJ whole genome shotgun (WGS) entry which is preliminary data.</text>
</comment>
<name>A0A8B6G593_MYTGA</name>
<feature type="transmembrane region" description="Helical" evidence="1">
    <location>
        <begin position="17"/>
        <end position="43"/>
    </location>
</feature>
<protein>
    <submittedName>
        <fullName evidence="2">Uncharacterized protein</fullName>
    </submittedName>
</protein>
<keyword evidence="1" id="KW-0812">Transmembrane</keyword>